<keyword evidence="7" id="KW-1185">Reference proteome</keyword>
<dbReference type="PANTHER" id="PTHR47752:SF1">
    <property type="entry name" value="HTH-TYPE TRANSCRIPTIONAL REPRESSOR FABR"/>
    <property type="match status" value="1"/>
</dbReference>
<dbReference type="Pfam" id="PF21943">
    <property type="entry name" value="TetR_C_46"/>
    <property type="match status" value="1"/>
</dbReference>
<dbReference type="AlphaFoldDB" id="B6ENT6"/>
<evidence type="ECO:0000256" key="3">
    <source>
        <dbReference type="ARBA" id="ARBA00023163"/>
    </source>
</evidence>
<feature type="DNA-binding region" description="H-T-H motif" evidence="4">
    <location>
        <begin position="62"/>
        <end position="81"/>
    </location>
</feature>
<evidence type="ECO:0000256" key="4">
    <source>
        <dbReference type="PROSITE-ProRule" id="PRU00335"/>
    </source>
</evidence>
<dbReference type="InterPro" id="IPR050692">
    <property type="entry name" value="HTH_transcr_repressor_FabR"/>
</dbReference>
<dbReference type="PROSITE" id="PS50977">
    <property type="entry name" value="HTH_TETR_2"/>
    <property type="match status" value="1"/>
</dbReference>
<gene>
    <name evidence="6" type="ordered locus">VSAL_I2889</name>
</gene>
<feature type="domain" description="HTH tetR-type" evidence="5">
    <location>
        <begin position="39"/>
        <end position="99"/>
    </location>
</feature>
<dbReference type="InterPro" id="IPR009057">
    <property type="entry name" value="Homeodomain-like_sf"/>
</dbReference>
<protein>
    <submittedName>
        <fullName evidence="6">HTH-type transcriptional regulator, TetR-family</fullName>
    </submittedName>
</protein>
<reference evidence="6 7" key="1">
    <citation type="journal article" date="2008" name="BMC Genomics">
        <title>The genome sequence of the fish pathogen Aliivibrio salmonicida strain LFI1238 shows extensive evidence of gene decay.</title>
        <authorList>
            <person name="Hjerde E."/>
            <person name="Lorentzen M.S."/>
            <person name="Holden M.T."/>
            <person name="Seeger K."/>
            <person name="Paulsen S."/>
            <person name="Bason N."/>
            <person name="Churcher C."/>
            <person name="Harris D."/>
            <person name="Norbertczak H."/>
            <person name="Quail M.A."/>
            <person name="Sanders S."/>
            <person name="Thurston S."/>
            <person name="Parkhill J."/>
            <person name="Willassen N.P."/>
            <person name="Thomson N.R."/>
        </authorList>
    </citation>
    <scope>NUCLEOTIDE SEQUENCE [LARGE SCALE GENOMIC DNA]</scope>
    <source>
        <strain evidence="6 7">LFI1238</strain>
    </source>
</reference>
<dbReference type="Proteomes" id="UP000001730">
    <property type="component" value="Chromosome 1"/>
</dbReference>
<sequence length="232" mass="26379">MQYMVNNMYPEFEADDLNAVLEVKQPVSTKGVRAQQKERTRRTIIDAAFCLLCAERGFMSLSLREVTREAGIAPTSFYRHFKDMDELGLTLVDEGGLILRQLMRQARQRIVVEGSVIRTSVETFMEFIEGSPNVFRLLLRERSGTSSAFRAAVAREIQHFVAELTEYLIATTGVAREEASVQAEASVTLVFSSGAEALDLDTPHRDELSKRLIFQLRMLSKGAYWYRKENKI</sequence>
<dbReference type="FunFam" id="1.10.10.60:FF:000034">
    <property type="entry name" value="HTH-type transcriptional repressor FabR"/>
    <property type="match status" value="1"/>
</dbReference>
<dbReference type="KEGG" id="vsa:VSAL_I2889"/>
<dbReference type="PANTHER" id="PTHR47752">
    <property type="entry name" value="HTH-TYPE TRANSCRIPTIONAL REPRESSOR FABR"/>
    <property type="match status" value="1"/>
</dbReference>
<keyword evidence="2 4" id="KW-0238">DNA-binding</keyword>
<name>B6ENT6_ALISL</name>
<dbReference type="InterPro" id="IPR054129">
    <property type="entry name" value="DesT_TetR_C"/>
</dbReference>
<keyword evidence="3" id="KW-0804">Transcription</keyword>
<dbReference type="NCBIfam" id="NF008402">
    <property type="entry name" value="PRK11202.1"/>
    <property type="match status" value="1"/>
</dbReference>
<keyword evidence="1" id="KW-0805">Transcription regulation</keyword>
<dbReference type="Pfam" id="PF00440">
    <property type="entry name" value="TetR_N"/>
    <property type="match status" value="1"/>
</dbReference>
<dbReference type="InterPro" id="IPR023772">
    <property type="entry name" value="DNA-bd_HTH_TetR-type_CS"/>
</dbReference>
<dbReference type="eggNOG" id="COG1309">
    <property type="taxonomic scope" value="Bacteria"/>
</dbReference>
<evidence type="ECO:0000313" key="6">
    <source>
        <dbReference type="EMBL" id="CAQ80573.1"/>
    </source>
</evidence>
<evidence type="ECO:0000313" key="7">
    <source>
        <dbReference type="Proteomes" id="UP000001730"/>
    </source>
</evidence>
<dbReference type="SUPFAM" id="SSF46689">
    <property type="entry name" value="Homeodomain-like"/>
    <property type="match status" value="1"/>
</dbReference>
<dbReference type="Gene3D" id="1.10.10.60">
    <property type="entry name" value="Homeodomain-like"/>
    <property type="match status" value="1"/>
</dbReference>
<organism evidence="6 7">
    <name type="scientific">Aliivibrio salmonicida (strain LFI1238)</name>
    <name type="common">Vibrio salmonicida (strain LFI1238)</name>
    <dbReference type="NCBI Taxonomy" id="316275"/>
    <lineage>
        <taxon>Bacteria</taxon>
        <taxon>Pseudomonadati</taxon>
        <taxon>Pseudomonadota</taxon>
        <taxon>Gammaproteobacteria</taxon>
        <taxon>Vibrionales</taxon>
        <taxon>Vibrionaceae</taxon>
        <taxon>Aliivibrio</taxon>
    </lineage>
</organism>
<evidence type="ECO:0000256" key="1">
    <source>
        <dbReference type="ARBA" id="ARBA00023015"/>
    </source>
</evidence>
<evidence type="ECO:0000259" key="5">
    <source>
        <dbReference type="PROSITE" id="PS50977"/>
    </source>
</evidence>
<dbReference type="GO" id="GO:0003677">
    <property type="term" value="F:DNA binding"/>
    <property type="evidence" value="ECO:0007669"/>
    <property type="project" value="UniProtKB-UniRule"/>
</dbReference>
<evidence type="ECO:0000256" key="2">
    <source>
        <dbReference type="ARBA" id="ARBA00023125"/>
    </source>
</evidence>
<dbReference type="EMBL" id="FM178379">
    <property type="protein sequence ID" value="CAQ80573.1"/>
    <property type="molecule type" value="Genomic_DNA"/>
</dbReference>
<dbReference type="InterPro" id="IPR001647">
    <property type="entry name" value="HTH_TetR"/>
</dbReference>
<dbReference type="HOGENOM" id="CLU_081861_0_0_6"/>
<accession>B6ENT6</accession>
<dbReference type="PROSITE" id="PS01081">
    <property type="entry name" value="HTH_TETR_1"/>
    <property type="match status" value="1"/>
</dbReference>
<dbReference type="Gene3D" id="1.10.357.10">
    <property type="entry name" value="Tetracycline Repressor, domain 2"/>
    <property type="match status" value="1"/>
</dbReference>
<proteinExistence type="predicted"/>